<organism evidence="2 3">
    <name type="scientific">Brassicogethes aeneus</name>
    <name type="common">Rape pollen beetle</name>
    <name type="synonym">Meligethes aeneus</name>
    <dbReference type="NCBI Taxonomy" id="1431903"/>
    <lineage>
        <taxon>Eukaryota</taxon>
        <taxon>Metazoa</taxon>
        <taxon>Ecdysozoa</taxon>
        <taxon>Arthropoda</taxon>
        <taxon>Hexapoda</taxon>
        <taxon>Insecta</taxon>
        <taxon>Pterygota</taxon>
        <taxon>Neoptera</taxon>
        <taxon>Endopterygota</taxon>
        <taxon>Coleoptera</taxon>
        <taxon>Polyphaga</taxon>
        <taxon>Cucujiformia</taxon>
        <taxon>Nitidulidae</taxon>
        <taxon>Meligethinae</taxon>
        <taxon>Brassicogethes</taxon>
    </lineage>
</organism>
<feature type="region of interest" description="Disordered" evidence="1">
    <location>
        <begin position="1"/>
        <end position="60"/>
    </location>
</feature>
<dbReference type="OrthoDB" id="1939344at2759"/>
<name>A0A9P0BGK6_BRAAE</name>
<dbReference type="AlphaFoldDB" id="A0A9P0BGK6"/>
<feature type="compositionally biased region" description="Low complexity" evidence="1">
    <location>
        <begin position="33"/>
        <end position="54"/>
    </location>
</feature>
<keyword evidence="3" id="KW-1185">Reference proteome</keyword>
<dbReference type="EMBL" id="OV121139">
    <property type="protein sequence ID" value="CAH0562931.1"/>
    <property type="molecule type" value="Genomic_DNA"/>
</dbReference>
<reference evidence="2" key="1">
    <citation type="submission" date="2021-12" db="EMBL/GenBank/DDBJ databases">
        <authorList>
            <person name="King R."/>
        </authorList>
    </citation>
    <scope>NUCLEOTIDE SEQUENCE</scope>
</reference>
<dbReference type="Proteomes" id="UP001154078">
    <property type="component" value="Chromosome 8"/>
</dbReference>
<sequence length="357" mass="40041">MCVPRTAPKPVEKVETPSKNSTETSSNLSSKITNSNASAKTKSSSSSDNTTSSKTRTRNIKSAFVSKSTVGRYNVRAATAKVKKQSPPAPKDREQGSYYLIEICGRHLNVYGQGALRFVEKSWNASKAHDVTTANFNYVNFPSVAGVLFKLKVKFPNVDNLSFKETNIACMGQLNALAEVQGIGSLTIHPEGNPICEKEWRSYAIYRLAHWGLKSVNGEEVTDEEFRGLSDLVLWSMPDVLLQPLLERLRIDVNRGLTEDNAKKWLLTADPALRSVVSKEALQWKKGAPSQEDHHLRQKAKQHISFLLDDVNGAALKLKQLEPAWPDILHEFVRNTLLDYSQLEMYMKKKMHELVIQ</sequence>
<evidence type="ECO:0000313" key="2">
    <source>
        <dbReference type="EMBL" id="CAH0562931.1"/>
    </source>
</evidence>
<evidence type="ECO:0000256" key="1">
    <source>
        <dbReference type="SAM" id="MobiDB-lite"/>
    </source>
</evidence>
<gene>
    <name evidence="2" type="ORF">MELIAE_LOCUS11943</name>
</gene>
<accession>A0A9P0BGK6</accession>
<evidence type="ECO:0000313" key="3">
    <source>
        <dbReference type="Proteomes" id="UP001154078"/>
    </source>
</evidence>
<feature type="compositionally biased region" description="Polar residues" evidence="1">
    <location>
        <begin position="17"/>
        <end position="32"/>
    </location>
</feature>
<proteinExistence type="predicted"/>
<protein>
    <submittedName>
        <fullName evidence="2">Uncharacterized protein</fullName>
    </submittedName>
</protein>